<reference evidence="1" key="1">
    <citation type="submission" date="2023-07" db="EMBL/GenBank/DDBJ databases">
        <title>Chromosome-level genome assembly of Artemia franciscana.</title>
        <authorList>
            <person name="Jo E."/>
        </authorList>
    </citation>
    <scope>NUCLEOTIDE SEQUENCE</scope>
    <source>
        <tissue evidence="1">Whole body</tissue>
    </source>
</reference>
<sequence>MHNSLRNGENSLEINISKSVNGSCENEASKIAEKTELEDPEILNTSYHNAVTSTLDSGSRTPHNLSDYSKSANPLLVGVALLRESTSRRRNVHRMAYRLAGLVNEDN</sequence>
<evidence type="ECO:0000313" key="2">
    <source>
        <dbReference type="Proteomes" id="UP001187531"/>
    </source>
</evidence>
<name>A0AA88I2B2_ARTSF</name>
<accession>A0AA88I2B2</accession>
<organism evidence="1 2">
    <name type="scientific">Artemia franciscana</name>
    <name type="common">Brine shrimp</name>
    <name type="synonym">Artemia sanfranciscana</name>
    <dbReference type="NCBI Taxonomy" id="6661"/>
    <lineage>
        <taxon>Eukaryota</taxon>
        <taxon>Metazoa</taxon>
        <taxon>Ecdysozoa</taxon>
        <taxon>Arthropoda</taxon>
        <taxon>Crustacea</taxon>
        <taxon>Branchiopoda</taxon>
        <taxon>Anostraca</taxon>
        <taxon>Artemiidae</taxon>
        <taxon>Artemia</taxon>
    </lineage>
</organism>
<proteinExistence type="predicted"/>
<feature type="non-terminal residue" evidence="1">
    <location>
        <position position="107"/>
    </location>
</feature>
<protein>
    <submittedName>
        <fullName evidence="1">Uncharacterized protein</fullName>
    </submittedName>
</protein>
<evidence type="ECO:0000313" key="1">
    <source>
        <dbReference type="EMBL" id="KAK2721583.1"/>
    </source>
</evidence>
<keyword evidence="2" id="KW-1185">Reference proteome</keyword>
<dbReference type="EMBL" id="JAVRJZ010000006">
    <property type="protein sequence ID" value="KAK2721583.1"/>
    <property type="molecule type" value="Genomic_DNA"/>
</dbReference>
<comment type="caution">
    <text evidence="1">The sequence shown here is derived from an EMBL/GenBank/DDBJ whole genome shotgun (WGS) entry which is preliminary data.</text>
</comment>
<gene>
    <name evidence="1" type="ORF">QYM36_003767</name>
</gene>
<dbReference type="AlphaFoldDB" id="A0AA88I2B2"/>
<dbReference type="Proteomes" id="UP001187531">
    <property type="component" value="Unassembled WGS sequence"/>
</dbReference>